<dbReference type="Pfam" id="PF01966">
    <property type="entry name" value="HD"/>
    <property type="match status" value="1"/>
</dbReference>
<dbReference type="GO" id="GO:0005634">
    <property type="term" value="C:nucleus"/>
    <property type="evidence" value="ECO:0007669"/>
    <property type="project" value="TreeGrafter"/>
</dbReference>
<keyword evidence="4" id="KW-1185">Reference proteome</keyword>
<dbReference type="EMBL" id="CCKQ01004287">
    <property type="protein sequence ID" value="CDW75436.1"/>
    <property type="molecule type" value="Genomic_DNA"/>
</dbReference>
<organism evidence="3 4">
    <name type="scientific">Stylonychia lemnae</name>
    <name type="common">Ciliate</name>
    <dbReference type="NCBI Taxonomy" id="5949"/>
    <lineage>
        <taxon>Eukaryota</taxon>
        <taxon>Sar</taxon>
        <taxon>Alveolata</taxon>
        <taxon>Ciliophora</taxon>
        <taxon>Intramacronucleata</taxon>
        <taxon>Spirotrichea</taxon>
        <taxon>Stichotrichia</taxon>
        <taxon>Sporadotrichida</taxon>
        <taxon>Oxytrichidae</taxon>
        <taxon>Stylonychinae</taxon>
        <taxon>Stylonychia</taxon>
    </lineage>
</organism>
<gene>
    <name evidence="3" type="primary">Contig16380.g17445</name>
    <name evidence="3" type="ORF">STYLEM_4426</name>
</gene>
<feature type="domain" description="HD" evidence="2">
    <location>
        <begin position="97"/>
        <end position="193"/>
    </location>
</feature>
<dbReference type="GO" id="GO:0006203">
    <property type="term" value="P:dGTP catabolic process"/>
    <property type="evidence" value="ECO:0007669"/>
    <property type="project" value="TreeGrafter"/>
</dbReference>
<dbReference type="OMA" id="PRWTHEA"/>
<name>A0A077ZZS9_STYLE</name>
<dbReference type="InParanoid" id="A0A077ZZS9"/>
<dbReference type="PANTHER" id="PTHR11373">
    <property type="entry name" value="DEOXYNUCLEOSIDE TRIPHOSPHATE TRIPHOSPHOHYDROLASE"/>
    <property type="match status" value="1"/>
</dbReference>
<accession>A0A077ZZS9</accession>
<proteinExistence type="predicted"/>
<dbReference type="Gene3D" id="3.30.70.2760">
    <property type="match status" value="1"/>
</dbReference>
<protein>
    <submittedName>
        <fullName evidence="3">Hd phosphohydrolase domain-containing protein</fullName>
    </submittedName>
</protein>
<keyword evidence="3" id="KW-0378">Hydrolase</keyword>
<feature type="region of interest" description="Disordered" evidence="1">
    <location>
        <begin position="1"/>
        <end position="20"/>
    </location>
</feature>
<evidence type="ECO:0000256" key="1">
    <source>
        <dbReference type="SAM" id="MobiDB-lite"/>
    </source>
</evidence>
<dbReference type="CDD" id="cd00077">
    <property type="entry name" value="HDc"/>
    <property type="match status" value="1"/>
</dbReference>
<dbReference type="AlphaFoldDB" id="A0A077ZZS9"/>
<dbReference type="InterPro" id="IPR006674">
    <property type="entry name" value="HD_domain"/>
</dbReference>
<dbReference type="SUPFAM" id="SSF109604">
    <property type="entry name" value="HD-domain/PDEase-like"/>
    <property type="match status" value="1"/>
</dbReference>
<dbReference type="FunCoup" id="A0A077ZZS9">
    <property type="interactions" value="146"/>
</dbReference>
<reference evidence="3 4" key="1">
    <citation type="submission" date="2014-06" db="EMBL/GenBank/DDBJ databases">
        <authorList>
            <person name="Swart Estienne"/>
        </authorList>
    </citation>
    <scope>NUCLEOTIDE SEQUENCE [LARGE SCALE GENOMIC DNA]</scope>
    <source>
        <strain evidence="3 4">130c</strain>
    </source>
</reference>
<evidence type="ECO:0000259" key="2">
    <source>
        <dbReference type="Pfam" id="PF01966"/>
    </source>
</evidence>
<dbReference type="InterPro" id="IPR003607">
    <property type="entry name" value="HD/PDEase_dom"/>
</dbReference>
<dbReference type="PANTHER" id="PTHR11373:SF4">
    <property type="entry name" value="DEOXYNUCLEOSIDE TRIPHOSPHATE TRIPHOSPHOHYDROLASE SAMHD1"/>
    <property type="match status" value="1"/>
</dbReference>
<sequence>MENLKQQQAGLRDHQKYQQSQDIVQLRNESNDHNWKKRYVQDMIYKQMEISQYQQACLHCFKQFSWNFIDTPEFKRLHDIKQLGTLYYVFPGATHSRFSHSLGTGYLATESMKHLRDIAVEDARYNQVYKKCQEAALDIDDQDIRNVGLAGLMHDLGHGIYSHLQYGIKWEHEDASVMMLQHLVDQNHIDIEQDDLNFVSKLIKGDVPSQDHPKRWMFDIVANKTNSLDVDKFDYLQRDSKHMGIKTVGFDYNRIIKNSRVINGQLCYNQKIYYELAQVFHTRYKLFKDTYTHRVCKAIDYMIVDALLLANNYFKFQEKIFDPFAYTNLTDSVLSHIEMSKKPELRDSQKILKNLRERNIYRYIDQKLLVEKDLNKQITAQEIVGYQDVSKFNVELRPEDIIVSFHTLNWGKGNENPLNAVRFYRQNENDIETFYKTRQEVGLCHPKVYQEHYLRVFVKDETKFDAAKHAFATMCKKYKHQLGENSFSPERGRLYASQRRLSQDNKAFLSQNSSAYKRENSLKLENLEAKLLQSQQDIWDQDEFLNNGHNGNGSGNGLAAINKRLKFDQKQ</sequence>
<dbReference type="Proteomes" id="UP000039865">
    <property type="component" value="Unassembled WGS sequence"/>
</dbReference>
<evidence type="ECO:0000313" key="3">
    <source>
        <dbReference type="EMBL" id="CDW75436.1"/>
    </source>
</evidence>
<dbReference type="Gene3D" id="1.10.3210.10">
    <property type="entry name" value="Hypothetical protein af1432"/>
    <property type="match status" value="1"/>
</dbReference>
<dbReference type="OrthoDB" id="9991235at2759"/>
<evidence type="ECO:0000313" key="4">
    <source>
        <dbReference type="Proteomes" id="UP000039865"/>
    </source>
</evidence>
<dbReference type="GO" id="GO:0008832">
    <property type="term" value="F:dGTPase activity"/>
    <property type="evidence" value="ECO:0007669"/>
    <property type="project" value="TreeGrafter"/>
</dbReference>
<dbReference type="InterPro" id="IPR050135">
    <property type="entry name" value="dGTPase-like"/>
</dbReference>